<accession>A0A8H7ZM58</accession>
<evidence type="ECO:0000313" key="3">
    <source>
        <dbReference type="Proteomes" id="UP000673691"/>
    </source>
</evidence>
<evidence type="ECO:0000256" key="1">
    <source>
        <dbReference type="SAM" id="MobiDB-lite"/>
    </source>
</evidence>
<dbReference type="Proteomes" id="UP000673691">
    <property type="component" value="Unassembled WGS sequence"/>
</dbReference>
<protein>
    <submittedName>
        <fullName evidence="2">Uncharacterized protein</fullName>
    </submittedName>
</protein>
<dbReference type="EMBL" id="JAEFCI010013073">
    <property type="protein sequence ID" value="KAG5455611.1"/>
    <property type="molecule type" value="Genomic_DNA"/>
</dbReference>
<sequence>MGRCSTLDQRHHAERLLTRFVYDEREPRRGAPVESGSLEALGNTSTSAAHARVERPKTLRRGRRIDRAAGGRDGGRIPRFAAAFLGSTRTSAVKSAPGARLKSVVPTEYEMRSRRRPVKQSLF</sequence>
<name>A0A8H7ZM58_9FUNG</name>
<comment type="caution">
    <text evidence="2">The sequence shown here is derived from an EMBL/GenBank/DDBJ whole genome shotgun (WGS) entry which is preliminary data.</text>
</comment>
<proteinExistence type="predicted"/>
<evidence type="ECO:0000313" key="2">
    <source>
        <dbReference type="EMBL" id="KAG5455611.1"/>
    </source>
</evidence>
<organism evidence="2 3">
    <name type="scientific">Olpidium bornovanus</name>
    <dbReference type="NCBI Taxonomy" id="278681"/>
    <lineage>
        <taxon>Eukaryota</taxon>
        <taxon>Fungi</taxon>
        <taxon>Fungi incertae sedis</taxon>
        <taxon>Olpidiomycota</taxon>
        <taxon>Olpidiomycotina</taxon>
        <taxon>Olpidiomycetes</taxon>
        <taxon>Olpidiales</taxon>
        <taxon>Olpidiaceae</taxon>
        <taxon>Olpidium</taxon>
    </lineage>
</organism>
<dbReference type="AlphaFoldDB" id="A0A8H7ZM58"/>
<feature type="compositionally biased region" description="Basic and acidic residues" evidence="1">
    <location>
        <begin position="65"/>
        <end position="76"/>
    </location>
</feature>
<reference evidence="2 3" key="1">
    <citation type="journal article" name="Sci. Rep.">
        <title>Genome-scale phylogenetic analyses confirm Olpidium as the closest living zoosporic fungus to the non-flagellated, terrestrial fungi.</title>
        <authorList>
            <person name="Chang Y."/>
            <person name="Rochon D."/>
            <person name="Sekimoto S."/>
            <person name="Wang Y."/>
            <person name="Chovatia M."/>
            <person name="Sandor L."/>
            <person name="Salamov A."/>
            <person name="Grigoriev I.V."/>
            <person name="Stajich J.E."/>
            <person name="Spatafora J.W."/>
        </authorList>
    </citation>
    <scope>NUCLEOTIDE SEQUENCE [LARGE SCALE GENOMIC DNA]</scope>
    <source>
        <strain evidence="2">S191</strain>
    </source>
</reference>
<keyword evidence="3" id="KW-1185">Reference proteome</keyword>
<feature type="region of interest" description="Disordered" evidence="1">
    <location>
        <begin position="24"/>
        <end position="77"/>
    </location>
</feature>
<gene>
    <name evidence="2" type="ORF">BJ554DRAFT_4911</name>
</gene>